<gene>
    <name evidence="1" type="ORF">CISG_02335</name>
</gene>
<proteinExistence type="predicted"/>
<dbReference type="AlphaFoldDB" id="A0A0J8R5W4"/>
<organism evidence="1 2">
    <name type="scientific">Coccidioides immitis RMSCC 3703</name>
    <dbReference type="NCBI Taxonomy" id="454286"/>
    <lineage>
        <taxon>Eukaryota</taxon>
        <taxon>Fungi</taxon>
        <taxon>Dikarya</taxon>
        <taxon>Ascomycota</taxon>
        <taxon>Pezizomycotina</taxon>
        <taxon>Eurotiomycetes</taxon>
        <taxon>Eurotiomycetidae</taxon>
        <taxon>Onygenales</taxon>
        <taxon>Onygenaceae</taxon>
        <taxon>Coccidioides</taxon>
    </lineage>
</organism>
<evidence type="ECO:0000313" key="1">
    <source>
        <dbReference type="EMBL" id="KMU80484.1"/>
    </source>
</evidence>
<dbReference type="Proteomes" id="UP000054559">
    <property type="component" value="Unassembled WGS sequence"/>
</dbReference>
<protein>
    <submittedName>
        <fullName evidence="1">Uncharacterized protein</fullName>
    </submittedName>
</protein>
<accession>A0A0J8R5W4</accession>
<dbReference type="EMBL" id="DS268124">
    <property type="protein sequence ID" value="KMU80484.1"/>
    <property type="molecule type" value="Genomic_DNA"/>
</dbReference>
<evidence type="ECO:0000313" key="2">
    <source>
        <dbReference type="Proteomes" id="UP000054559"/>
    </source>
</evidence>
<sequence>MGLCSHLSNPIPQKSGHQSLRWINKLKIPVPTVGTSPAEIENSTRAEIKSSWSPMNFAMPGKGNKKEIESYSLAVDRCITVFPLRWQSRGILVIVDNESRQICKAIPLVEV</sequence>
<name>A0A0J8R5W4_COCIT</name>
<reference evidence="2" key="1">
    <citation type="journal article" date="2010" name="Genome Res.">
        <title>Population genomic sequencing of Coccidioides fungi reveals recent hybridization and transposon control.</title>
        <authorList>
            <person name="Neafsey D.E."/>
            <person name="Barker B.M."/>
            <person name="Sharpton T.J."/>
            <person name="Stajich J.E."/>
            <person name="Park D.J."/>
            <person name="Whiston E."/>
            <person name="Hung C.-Y."/>
            <person name="McMahan C."/>
            <person name="White J."/>
            <person name="Sykes S."/>
            <person name="Heiman D."/>
            <person name="Young S."/>
            <person name="Zeng Q."/>
            <person name="Abouelleil A."/>
            <person name="Aftuck L."/>
            <person name="Bessette D."/>
            <person name="Brown A."/>
            <person name="FitzGerald M."/>
            <person name="Lui A."/>
            <person name="Macdonald J.P."/>
            <person name="Priest M."/>
            <person name="Orbach M.J."/>
            <person name="Galgiani J.N."/>
            <person name="Kirkland T.N."/>
            <person name="Cole G.T."/>
            <person name="Birren B.W."/>
            <person name="Henn M.R."/>
            <person name="Taylor J.W."/>
            <person name="Rounsley S.D."/>
        </authorList>
    </citation>
    <scope>NUCLEOTIDE SEQUENCE [LARGE SCALE GENOMIC DNA]</scope>
    <source>
        <strain evidence="2">RMSCC 3703</strain>
    </source>
</reference>